<name>A0A8H3L089_9GLOM</name>
<dbReference type="AlphaFoldDB" id="A0A8H3L089"/>
<organism evidence="1 2">
    <name type="scientific">Rhizophagus clarus</name>
    <dbReference type="NCBI Taxonomy" id="94130"/>
    <lineage>
        <taxon>Eukaryota</taxon>
        <taxon>Fungi</taxon>
        <taxon>Fungi incertae sedis</taxon>
        <taxon>Mucoromycota</taxon>
        <taxon>Glomeromycotina</taxon>
        <taxon>Glomeromycetes</taxon>
        <taxon>Glomerales</taxon>
        <taxon>Glomeraceae</taxon>
        <taxon>Rhizophagus</taxon>
    </lineage>
</organism>
<evidence type="ECO:0000313" key="2">
    <source>
        <dbReference type="Proteomes" id="UP000615446"/>
    </source>
</evidence>
<accession>A0A8H3L089</accession>
<sequence length="70" mass="8610">MKYTEKKSLGSAQREKKLENRLKRKYEEIFSLINNVKKHYEELTILEEIKQREIKTLNEKLSKNRSRHVY</sequence>
<protein>
    <submittedName>
        <fullName evidence="1">Uncharacterized protein</fullName>
    </submittedName>
</protein>
<gene>
    <name evidence="1" type="ORF">RCL2_000664800</name>
</gene>
<dbReference type="EMBL" id="BLAL01000043">
    <property type="protein sequence ID" value="GES79343.1"/>
    <property type="molecule type" value="Genomic_DNA"/>
</dbReference>
<reference evidence="1" key="1">
    <citation type="submission" date="2019-10" db="EMBL/GenBank/DDBJ databases">
        <title>Conservation and host-specific expression of non-tandemly repeated heterogenous ribosome RNA gene in arbuscular mycorrhizal fungi.</title>
        <authorList>
            <person name="Maeda T."/>
            <person name="Kobayashi Y."/>
            <person name="Nakagawa T."/>
            <person name="Ezawa T."/>
            <person name="Yamaguchi K."/>
            <person name="Bino T."/>
            <person name="Nishimoto Y."/>
            <person name="Shigenobu S."/>
            <person name="Kawaguchi M."/>
        </authorList>
    </citation>
    <scope>NUCLEOTIDE SEQUENCE</scope>
    <source>
        <strain evidence="1">HR1</strain>
    </source>
</reference>
<dbReference type="Proteomes" id="UP000615446">
    <property type="component" value="Unassembled WGS sequence"/>
</dbReference>
<proteinExistence type="predicted"/>
<evidence type="ECO:0000313" key="1">
    <source>
        <dbReference type="EMBL" id="GES79343.1"/>
    </source>
</evidence>
<comment type="caution">
    <text evidence="1">The sequence shown here is derived from an EMBL/GenBank/DDBJ whole genome shotgun (WGS) entry which is preliminary data.</text>
</comment>